<keyword evidence="7" id="KW-0325">Glycoprotein</keyword>
<feature type="domain" description="Ig-like" evidence="9">
    <location>
        <begin position="146"/>
        <end position="236"/>
    </location>
</feature>
<dbReference type="InterPro" id="IPR003598">
    <property type="entry name" value="Ig_sub2"/>
</dbReference>
<organism evidence="10 11">
    <name type="scientific">Oreochromis niloticus</name>
    <name type="common">Nile tilapia</name>
    <name type="synonym">Tilapia nilotica</name>
    <dbReference type="NCBI Taxonomy" id="8128"/>
    <lineage>
        <taxon>Eukaryota</taxon>
        <taxon>Metazoa</taxon>
        <taxon>Chordata</taxon>
        <taxon>Craniata</taxon>
        <taxon>Vertebrata</taxon>
        <taxon>Euteleostomi</taxon>
        <taxon>Actinopterygii</taxon>
        <taxon>Neopterygii</taxon>
        <taxon>Teleostei</taxon>
        <taxon>Neoteleostei</taxon>
        <taxon>Acanthomorphata</taxon>
        <taxon>Ovalentaria</taxon>
        <taxon>Cichlomorphae</taxon>
        <taxon>Cichliformes</taxon>
        <taxon>Cichlidae</taxon>
        <taxon>African cichlids</taxon>
        <taxon>Pseudocrenilabrinae</taxon>
        <taxon>Oreochromini</taxon>
        <taxon>Oreochromis</taxon>
    </lineage>
</organism>
<keyword evidence="8" id="KW-0812">Transmembrane</keyword>
<dbReference type="Gene3D" id="2.60.40.10">
    <property type="entry name" value="Immunoglobulins"/>
    <property type="match status" value="2"/>
</dbReference>
<dbReference type="GO" id="GO:0009617">
    <property type="term" value="P:response to bacterium"/>
    <property type="evidence" value="ECO:0007669"/>
    <property type="project" value="TreeGrafter"/>
</dbReference>
<keyword evidence="3" id="KW-0732">Signal</keyword>
<keyword evidence="4" id="KW-0391">Immunity</keyword>
<dbReference type="PROSITE" id="PS50835">
    <property type="entry name" value="IG_LIKE"/>
    <property type="match status" value="2"/>
</dbReference>
<dbReference type="PANTHER" id="PTHR19433">
    <property type="entry name" value="T-CELL RECEPTOR ALPHA CHAIN V REGION-RELATED"/>
    <property type="match status" value="1"/>
</dbReference>
<dbReference type="InterPro" id="IPR013783">
    <property type="entry name" value="Ig-like_fold"/>
</dbReference>
<dbReference type="Pfam" id="PF07686">
    <property type="entry name" value="V-set"/>
    <property type="match status" value="2"/>
</dbReference>
<evidence type="ECO:0000256" key="8">
    <source>
        <dbReference type="SAM" id="Phobius"/>
    </source>
</evidence>
<gene>
    <name evidence="10" type="primary">LOC100696107</name>
</gene>
<dbReference type="Ensembl" id="ENSONIT00000039687.1">
    <property type="protein sequence ID" value="ENSONIP00000063748.1"/>
    <property type="gene ID" value="ENSONIG00000040642.1"/>
</dbReference>
<dbReference type="GO" id="GO:0005886">
    <property type="term" value="C:plasma membrane"/>
    <property type="evidence" value="ECO:0007669"/>
    <property type="project" value="UniProtKB-SubCell"/>
</dbReference>
<protein>
    <recommendedName>
        <fullName evidence="9">Ig-like domain-containing protein</fullName>
    </recommendedName>
</protein>
<dbReference type="InterPro" id="IPR007110">
    <property type="entry name" value="Ig-like_dom"/>
</dbReference>
<dbReference type="GeneTree" id="ENSGT00950000182968"/>
<dbReference type="PANTHER" id="PTHR19433:SF127">
    <property type="entry name" value="NITR9"/>
    <property type="match status" value="1"/>
</dbReference>
<proteinExistence type="predicted"/>
<evidence type="ECO:0000313" key="10">
    <source>
        <dbReference type="Ensembl" id="ENSONIP00000063748.1"/>
    </source>
</evidence>
<dbReference type="SMART" id="SM00406">
    <property type="entry name" value="IGv"/>
    <property type="match status" value="2"/>
</dbReference>
<dbReference type="SMART" id="SM00408">
    <property type="entry name" value="IGc2"/>
    <property type="match status" value="2"/>
</dbReference>
<evidence type="ECO:0000256" key="3">
    <source>
        <dbReference type="ARBA" id="ARBA00022729"/>
    </source>
</evidence>
<dbReference type="InParanoid" id="A0A669DTB1"/>
<dbReference type="InterPro" id="IPR052051">
    <property type="entry name" value="TCR_complex_component"/>
</dbReference>
<keyword evidence="5 8" id="KW-0472">Membrane</keyword>
<evidence type="ECO:0000313" key="11">
    <source>
        <dbReference type="Proteomes" id="UP000005207"/>
    </source>
</evidence>
<dbReference type="SMART" id="SM00409">
    <property type="entry name" value="IG"/>
    <property type="match status" value="2"/>
</dbReference>
<evidence type="ECO:0000256" key="1">
    <source>
        <dbReference type="ARBA" id="ARBA00004236"/>
    </source>
</evidence>
<accession>A0A669DTB1</accession>
<evidence type="ECO:0000256" key="6">
    <source>
        <dbReference type="ARBA" id="ARBA00023157"/>
    </source>
</evidence>
<reference evidence="10" key="2">
    <citation type="submission" date="2025-08" db="UniProtKB">
        <authorList>
            <consortium name="Ensembl"/>
        </authorList>
    </citation>
    <scope>IDENTIFICATION</scope>
</reference>
<keyword evidence="11" id="KW-1185">Reference proteome</keyword>
<evidence type="ECO:0000256" key="4">
    <source>
        <dbReference type="ARBA" id="ARBA00022859"/>
    </source>
</evidence>
<name>A0A669DTB1_ORENI</name>
<dbReference type="InterPro" id="IPR036179">
    <property type="entry name" value="Ig-like_dom_sf"/>
</dbReference>
<evidence type="ECO:0000256" key="2">
    <source>
        <dbReference type="ARBA" id="ARBA00022475"/>
    </source>
</evidence>
<keyword evidence="2" id="KW-1003">Cell membrane</keyword>
<comment type="subcellular location">
    <subcellularLocation>
        <location evidence="1">Cell membrane</location>
    </subcellularLocation>
</comment>
<dbReference type="InterPro" id="IPR003599">
    <property type="entry name" value="Ig_sub"/>
</dbReference>
<dbReference type="CDD" id="cd00099">
    <property type="entry name" value="IgV"/>
    <property type="match status" value="1"/>
</dbReference>
<evidence type="ECO:0000259" key="9">
    <source>
        <dbReference type="PROSITE" id="PS50835"/>
    </source>
</evidence>
<sequence length="347" mass="39007">MCLKCSFTFFHFISVHTNDLKFSLSLHQERHFVSANTGDDVTLRCFYKGSDVARFYWYKLHLGKKSKLLCTVNTVDNQAMFHDEFKSDPRFTVNSEKGKIDLKITDLQISDSATYYCASSYGYIAGWFTFAEGTVIDVKGSGSNIPTLVYQSASETIQPGGSVTLNCTVHTGTCDEEHSVYWFKDSEESFPRIIYTHGGRNDQCERKPNTQTHTCVYNLPMKSLNMSHAGTYYCAVASCGHILFGSGTKLEYEGNGCVFVYFLSGALAFTTLLSVLMALLLYVTHKRSNFKCAESRSRVSPVSSAVAQVAQNEENIHYAALRHHKADRPRRLRNNSKAECVYSSIKQ</sequence>
<dbReference type="Proteomes" id="UP000005207">
    <property type="component" value="Linkage group LG3"/>
</dbReference>
<dbReference type="SUPFAM" id="SSF48726">
    <property type="entry name" value="Immunoglobulin"/>
    <property type="match status" value="2"/>
</dbReference>
<dbReference type="GO" id="GO:0002376">
    <property type="term" value="P:immune system process"/>
    <property type="evidence" value="ECO:0007669"/>
    <property type="project" value="UniProtKB-KW"/>
</dbReference>
<dbReference type="InterPro" id="IPR013106">
    <property type="entry name" value="Ig_V-set"/>
</dbReference>
<dbReference type="AlphaFoldDB" id="A0A669DTB1"/>
<dbReference type="OMA" id="RIGQNEC"/>
<reference evidence="11" key="1">
    <citation type="submission" date="2012-01" db="EMBL/GenBank/DDBJ databases">
        <title>The Genome Sequence of Oreochromis niloticus (Nile Tilapia).</title>
        <authorList>
            <consortium name="Broad Institute Genome Assembly Team"/>
            <consortium name="Broad Institute Sequencing Platform"/>
            <person name="Di Palma F."/>
            <person name="Johnson J."/>
            <person name="Lander E.S."/>
            <person name="Lindblad-Toh K."/>
        </authorList>
    </citation>
    <scope>NUCLEOTIDE SEQUENCE [LARGE SCALE GENOMIC DNA]</scope>
</reference>
<feature type="transmembrane region" description="Helical" evidence="8">
    <location>
        <begin position="258"/>
        <end position="283"/>
    </location>
</feature>
<keyword evidence="6" id="KW-1015">Disulfide bond</keyword>
<reference evidence="10" key="3">
    <citation type="submission" date="2025-09" db="UniProtKB">
        <authorList>
            <consortium name="Ensembl"/>
        </authorList>
    </citation>
    <scope>IDENTIFICATION</scope>
</reference>
<evidence type="ECO:0000256" key="7">
    <source>
        <dbReference type="ARBA" id="ARBA00023180"/>
    </source>
</evidence>
<feature type="domain" description="Ig-like" evidence="9">
    <location>
        <begin position="38"/>
        <end position="117"/>
    </location>
</feature>
<keyword evidence="8" id="KW-1133">Transmembrane helix</keyword>
<evidence type="ECO:0000256" key="5">
    <source>
        <dbReference type="ARBA" id="ARBA00023136"/>
    </source>
</evidence>